<accession>A0AAD8PPY5</accession>
<reference evidence="1" key="1">
    <citation type="submission" date="2021-06" db="EMBL/GenBank/DDBJ databases">
        <title>Comparative genomics, transcriptomics and evolutionary studies reveal genomic signatures of adaptation to plant cell wall in hemibiotrophic fungi.</title>
        <authorList>
            <consortium name="DOE Joint Genome Institute"/>
            <person name="Baroncelli R."/>
            <person name="Diaz J.F."/>
            <person name="Benocci T."/>
            <person name="Peng M."/>
            <person name="Battaglia E."/>
            <person name="Haridas S."/>
            <person name="Andreopoulos W."/>
            <person name="Labutti K."/>
            <person name="Pangilinan J."/>
            <person name="Floch G.L."/>
            <person name="Makela M.R."/>
            <person name="Henrissat B."/>
            <person name="Grigoriev I.V."/>
            <person name="Crouch J.A."/>
            <person name="De Vries R.P."/>
            <person name="Sukno S.A."/>
            <person name="Thon M.R."/>
        </authorList>
    </citation>
    <scope>NUCLEOTIDE SEQUENCE</scope>
    <source>
        <strain evidence="1">CBS 125086</strain>
    </source>
</reference>
<dbReference type="AlphaFoldDB" id="A0AAD8PPY5"/>
<evidence type="ECO:0000313" key="2">
    <source>
        <dbReference type="Proteomes" id="UP001230504"/>
    </source>
</evidence>
<dbReference type="GeneID" id="85443169"/>
<dbReference type="RefSeq" id="XP_060409356.1">
    <property type="nucleotide sequence ID" value="XM_060558929.1"/>
</dbReference>
<protein>
    <submittedName>
        <fullName evidence="1">Uncharacterized protein</fullName>
    </submittedName>
</protein>
<keyword evidence="2" id="KW-1185">Reference proteome</keyword>
<sequence length="51" mass="6037">MLHLVPWVYRRRKEEYAMQWGPKLGLYRRVDSNLWLAVRAATAPGPVAWRA</sequence>
<comment type="caution">
    <text evidence="1">The sequence shown here is derived from an EMBL/GenBank/DDBJ whole genome shotgun (WGS) entry which is preliminary data.</text>
</comment>
<proteinExistence type="predicted"/>
<name>A0AAD8PPY5_9PEZI</name>
<organism evidence="1 2">
    <name type="scientific">Colletotrichum navitas</name>
    <dbReference type="NCBI Taxonomy" id="681940"/>
    <lineage>
        <taxon>Eukaryota</taxon>
        <taxon>Fungi</taxon>
        <taxon>Dikarya</taxon>
        <taxon>Ascomycota</taxon>
        <taxon>Pezizomycotina</taxon>
        <taxon>Sordariomycetes</taxon>
        <taxon>Hypocreomycetidae</taxon>
        <taxon>Glomerellales</taxon>
        <taxon>Glomerellaceae</taxon>
        <taxon>Colletotrichum</taxon>
        <taxon>Colletotrichum graminicola species complex</taxon>
    </lineage>
</organism>
<evidence type="ECO:0000313" key="1">
    <source>
        <dbReference type="EMBL" id="KAK1573771.1"/>
    </source>
</evidence>
<gene>
    <name evidence="1" type="ORF">LY79DRAFT_567900</name>
</gene>
<dbReference type="Proteomes" id="UP001230504">
    <property type="component" value="Unassembled WGS sequence"/>
</dbReference>
<dbReference type="EMBL" id="JAHLJV010000086">
    <property type="protein sequence ID" value="KAK1573771.1"/>
    <property type="molecule type" value="Genomic_DNA"/>
</dbReference>